<reference evidence="2" key="1">
    <citation type="submission" date="2025-08" db="UniProtKB">
        <authorList>
            <consortium name="RefSeq"/>
        </authorList>
    </citation>
    <scope>IDENTIFICATION</scope>
    <source>
        <tissue evidence="2">Whole blood</tissue>
    </source>
</reference>
<accession>A0A8M1GMP2</accession>
<gene>
    <name evidence="2" type="primary">TMEM97</name>
</gene>
<dbReference type="CTD" id="27346"/>
<dbReference type="Proteomes" id="UP000261680">
    <property type="component" value="Unplaced"/>
</dbReference>
<keyword evidence="2" id="KW-0675">Receptor</keyword>
<keyword evidence="1" id="KW-1185">Reference proteome</keyword>
<dbReference type="GeneID" id="103667419"/>
<protein>
    <submittedName>
        <fullName evidence="2">Sigma intracellular receptor 2 isoform X2</fullName>
    </submittedName>
</protein>
<name>A0A8M1GMP2_URSMA</name>
<evidence type="ECO:0000313" key="2">
    <source>
        <dbReference type="RefSeq" id="XP_040496976.1"/>
    </source>
</evidence>
<sequence>MMGALSFRRGLEWLLGLYFLSHIPITLLLDLQAVLPRELYPVEAKFLPWKLRLFIIISRHKFGFEGRCVKTGCKTRQTFGSPCGVGSPTLWDLTKGTKRATSDLPASFLRQQPRLHRSASFDLSVIRRVGPKLEPRLLTLRLM</sequence>
<organism evidence="1 2">
    <name type="scientific">Ursus maritimus</name>
    <name type="common">Polar bear</name>
    <name type="synonym">Thalarctos maritimus</name>
    <dbReference type="NCBI Taxonomy" id="29073"/>
    <lineage>
        <taxon>Eukaryota</taxon>
        <taxon>Metazoa</taxon>
        <taxon>Chordata</taxon>
        <taxon>Craniata</taxon>
        <taxon>Vertebrata</taxon>
        <taxon>Euteleostomi</taxon>
        <taxon>Mammalia</taxon>
        <taxon>Eutheria</taxon>
        <taxon>Laurasiatheria</taxon>
        <taxon>Carnivora</taxon>
        <taxon>Caniformia</taxon>
        <taxon>Ursidae</taxon>
        <taxon>Ursus</taxon>
    </lineage>
</organism>
<dbReference type="RefSeq" id="XP_040496976.1">
    <property type="nucleotide sequence ID" value="XM_040641042.1"/>
</dbReference>
<proteinExistence type="predicted"/>
<evidence type="ECO:0000313" key="1">
    <source>
        <dbReference type="Proteomes" id="UP000261680"/>
    </source>
</evidence>
<dbReference type="AlphaFoldDB" id="A0A8M1GMP2"/>